<dbReference type="InterPro" id="IPR009899">
    <property type="entry name" value="ArdA"/>
</dbReference>
<dbReference type="Gene3D" id="1.10.10.1190">
    <property type="entry name" value="Antirestriction protein ArdA, domain 3"/>
    <property type="match status" value="1"/>
</dbReference>
<dbReference type="InterPro" id="IPR041893">
    <property type="entry name" value="ArdA_dom3"/>
</dbReference>
<gene>
    <name evidence="1" type="ORF">GCM10012275_56150</name>
</gene>
<evidence type="ECO:0000313" key="1">
    <source>
        <dbReference type="EMBL" id="GGM78278.1"/>
    </source>
</evidence>
<dbReference type="Gene3D" id="3.10.20.480">
    <property type="entry name" value="Antirestriction protein ArdA, domain 1"/>
    <property type="match status" value="1"/>
</dbReference>
<comment type="caution">
    <text evidence="1">The sequence shown here is derived from an EMBL/GenBank/DDBJ whole genome shotgun (WGS) entry which is preliminary data.</text>
</comment>
<reference evidence="1" key="2">
    <citation type="submission" date="2020-09" db="EMBL/GenBank/DDBJ databases">
        <authorList>
            <person name="Sun Q."/>
            <person name="Zhou Y."/>
        </authorList>
    </citation>
    <scope>NUCLEOTIDE SEQUENCE</scope>
    <source>
        <strain evidence="1">CGMCC 4.5737</strain>
    </source>
</reference>
<proteinExistence type="predicted"/>
<reference evidence="1" key="1">
    <citation type="journal article" date="2014" name="Int. J. Syst. Evol. Microbiol.">
        <title>Complete genome sequence of Corynebacterium casei LMG S-19264T (=DSM 44701T), isolated from a smear-ripened cheese.</title>
        <authorList>
            <consortium name="US DOE Joint Genome Institute (JGI-PGF)"/>
            <person name="Walter F."/>
            <person name="Albersmeier A."/>
            <person name="Kalinowski J."/>
            <person name="Ruckert C."/>
        </authorList>
    </citation>
    <scope>NUCLEOTIDE SEQUENCE</scope>
    <source>
        <strain evidence="1">CGMCC 4.5737</strain>
    </source>
</reference>
<keyword evidence="2" id="KW-1185">Reference proteome</keyword>
<dbReference type="AlphaFoldDB" id="A0A8J3CDI4"/>
<dbReference type="Pfam" id="PF07275">
    <property type="entry name" value="ArdA"/>
    <property type="match status" value="1"/>
</dbReference>
<dbReference type="RefSeq" id="WP_189061442.1">
    <property type="nucleotide sequence ID" value="NZ_BMMK01000041.1"/>
</dbReference>
<protein>
    <submittedName>
        <fullName evidence="1">Antirestriction protein</fullName>
    </submittedName>
</protein>
<accession>A0A8J3CDI4</accession>
<sequence length="182" mass="20694">MDTPQIYVASLADYTNGYLHGEWIDADQDVDSIRSDIERMLKASRFRDAEEYAIHDDDGFYGLSLDEWESLDHVSAIAQGIARHGAAFAAYVHVLSDNAGGVSRIDLDDLSKFEDRARGEWNSFRDYAEDLAREFGYFEVLDKLTDVTNYFTFDVDAFARDLEMDTHSCEIAGRVYVFNLNG</sequence>
<dbReference type="Proteomes" id="UP000637578">
    <property type="component" value="Unassembled WGS sequence"/>
</dbReference>
<organism evidence="1 2">
    <name type="scientific">Longimycelium tulufanense</name>
    <dbReference type="NCBI Taxonomy" id="907463"/>
    <lineage>
        <taxon>Bacteria</taxon>
        <taxon>Bacillati</taxon>
        <taxon>Actinomycetota</taxon>
        <taxon>Actinomycetes</taxon>
        <taxon>Pseudonocardiales</taxon>
        <taxon>Pseudonocardiaceae</taxon>
        <taxon>Longimycelium</taxon>
    </lineage>
</organism>
<dbReference type="EMBL" id="BMMK01000041">
    <property type="protein sequence ID" value="GGM78278.1"/>
    <property type="molecule type" value="Genomic_DNA"/>
</dbReference>
<evidence type="ECO:0000313" key="2">
    <source>
        <dbReference type="Proteomes" id="UP000637578"/>
    </source>
</evidence>
<name>A0A8J3CDI4_9PSEU</name>
<dbReference type="InterPro" id="IPR041895">
    <property type="entry name" value="ArdA_dom1"/>
</dbReference>